<dbReference type="Pfam" id="PF09339">
    <property type="entry name" value="HTH_IclR"/>
    <property type="match status" value="1"/>
</dbReference>
<name>A0ABM7I449_MYCME</name>
<gene>
    <name evidence="6" type="ORF">MMAGJ_69660</name>
</gene>
<keyword evidence="2" id="KW-0238">DNA-binding</keyword>
<dbReference type="SUPFAM" id="SSF46785">
    <property type="entry name" value="Winged helix' DNA-binding domain"/>
    <property type="match status" value="1"/>
</dbReference>
<sequence>MIGVTSTPVCDVDHDAADLRGWKEWKMLGVETGGDRPEPRRNGVQSIDRAVAILRCFDGRRPELGISELARATGLSTSTVHRLLAAMQENHLVRQTGAKRYGLGPFLLQLANSGAMPRTLREAALPFMTELRDEFDETIGLHELLQTGHRIVAAQVESHQELRRTYTDIGVPIKLAYGGPGKAILCALPEAERARHLAEPIDQVTPTTVVDPVAVERELAEARVRGYAESNGQRTVGIWAVVAPVFDHTQRVIGAIGASVPAVRMNPERASVIGCRIREVAWQLSTALGATAEGVHASVPDITLGSDGISN</sequence>
<dbReference type="InterPro" id="IPR050707">
    <property type="entry name" value="HTH_MetabolicPath_Reg"/>
</dbReference>
<dbReference type="InterPro" id="IPR005471">
    <property type="entry name" value="Tscrpt_reg_IclR_N"/>
</dbReference>
<dbReference type="PROSITE" id="PS51077">
    <property type="entry name" value="HTH_ICLR"/>
    <property type="match status" value="1"/>
</dbReference>
<dbReference type="InterPro" id="IPR036390">
    <property type="entry name" value="WH_DNA-bd_sf"/>
</dbReference>
<proteinExistence type="predicted"/>
<dbReference type="Gene3D" id="1.10.10.10">
    <property type="entry name" value="Winged helix-like DNA-binding domain superfamily/Winged helix DNA-binding domain"/>
    <property type="match status" value="1"/>
</dbReference>
<dbReference type="PANTHER" id="PTHR30136:SF24">
    <property type="entry name" value="HTH-TYPE TRANSCRIPTIONAL REPRESSOR ALLR"/>
    <property type="match status" value="1"/>
</dbReference>
<feature type="domain" description="HTH iclR-type" evidence="4">
    <location>
        <begin position="44"/>
        <end position="105"/>
    </location>
</feature>
<dbReference type="PROSITE" id="PS51078">
    <property type="entry name" value="ICLR_ED"/>
    <property type="match status" value="1"/>
</dbReference>
<dbReference type="SUPFAM" id="SSF55781">
    <property type="entry name" value="GAF domain-like"/>
    <property type="match status" value="1"/>
</dbReference>
<evidence type="ECO:0000256" key="1">
    <source>
        <dbReference type="ARBA" id="ARBA00023015"/>
    </source>
</evidence>
<keyword evidence="7" id="KW-1185">Reference proteome</keyword>
<reference evidence="6 7" key="1">
    <citation type="journal article" date="2019" name="Emerg. Microbes Infect.">
        <title>Comprehensive subspecies identification of 175 nontuberculous mycobacteria species based on 7547 genomic profiles.</title>
        <authorList>
            <person name="Matsumoto Y."/>
            <person name="Kinjo T."/>
            <person name="Motooka D."/>
            <person name="Nabeya D."/>
            <person name="Jung N."/>
            <person name="Uechi K."/>
            <person name="Horii T."/>
            <person name="Iida T."/>
            <person name="Fujita J."/>
            <person name="Nakamura S."/>
        </authorList>
    </citation>
    <scope>NUCLEOTIDE SEQUENCE [LARGE SCALE GENOMIC DNA]</scope>
    <source>
        <strain evidence="6 7">JCM 12375</strain>
    </source>
</reference>
<dbReference type="PANTHER" id="PTHR30136">
    <property type="entry name" value="HELIX-TURN-HELIX TRANSCRIPTIONAL REGULATOR, ICLR FAMILY"/>
    <property type="match status" value="1"/>
</dbReference>
<dbReference type="InterPro" id="IPR014757">
    <property type="entry name" value="Tscrpt_reg_IclR_C"/>
</dbReference>
<evidence type="ECO:0000313" key="6">
    <source>
        <dbReference type="EMBL" id="BBX37684.1"/>
    </source>
</evidence>
<protein>
    <submittedName>
        <fullName evidence="6">IclR family transcriptional regulator</fullName>
    </submittedName>
</protein>
<keyword evidence="1" id="KW-0805">Transcription regulation</keyword>
<dbReference type="SMART" id="SM00346">
    <property type="entry name" value="HTH_ICLR"/>
    <property type="match status" value="1"/>
</dbReference>
<dbReference type="InterPro" id="IPR036388">
    <property type="entry name" value="WH-like_DNA-bd_sf"/>
</dbReference>
<keyword evidence="3" id="KW-0804">Transcription</keyword>
<evidence type="ECO:0000259" key="4">
    <source>
        <dbReference type="PROSITE" id="PS51077"/>
    </source>
</evidence>
<feature type="domain" description="IclR-ED" evidence="5">
    <location>
        <begin position="106"/>
        <end position="290"/>
    </location>
</feature>
<dbReference type="EMBL" id="AP022567">
    <property type="protein sequence ID" value="BBX37684.1"/>
    <property type="molecule type" value="Genomic_DNA"/>
</dbReference>
<evidence type="ECO:0000313" key="7">
    <source>
        <dbReference type="Proteomes" id="UP000465622"/>
    </source>
</evidence>
<dbReference type="InterPro" id="IPR029016">
    <property type="entry name" value="GAF-like_dom_sf"/>
</dbReference>
<evidence type="ECO:0000259" key="5">
    <source>
        <dbReference type="PROSITE" id="PS51078"/>
    </source>
</evidence>
<dbReference type="Pfam" id="PF01614">
    <property type="entry name" value="IclR_C"/>
    <property type="match status" value="1"/>
</dbReference>
<evidence type="ECO:0000256" key="2">
    <source>
        <dbReference type="ARBA" id="ARBA00023125"/>
    </source>
</evidence>
<accession>A0ABM7I449</accession>
<dbReference type="Gene3D" id="3.30.450.40">
    <property type="match status" value="1"/>
</dbReference>
<organism evidence="6 7">
    <name type="scientific">Mycolicibacterium mageritense</name>
    <name type="common">Mycobacterium mageritense</name>
    <dbReference type="NCBI Taxonomy" id="53462"/>
    <lineage>
        <taxon>Bacteria</taxon>
        <taxon>Bacillati</taxon>
        <taxon>Actinomycetota</taxon>
        <taxon>Actinomycetes</taxon>
        <taxon>Mycobacteriales</taxon>
        <taxon>Mycobacteriaceae</taxon>
        <taxon>Mycolicibacterium</taxon>
    </lineage>
</organism>
<dbReference type="Proteomes" id="UP000465622">
    <property type="component" value="Chromosome"/>
</dbReference>
<evidence type="ECO:0000256" key="3">
    <source>
        <dbReference type="ARBA" id="ARBA00023163"/>
    </source>
</evidence>